<organism evidence="14 15">
    <name type="scientific">Folsomia candida</name>
    <name type="common">Springtail</name>
    <dbReference type="NCBI Taxonomy" id="158441"/>
    <lineage>
        <taxon>Eukaryota</taxon>
        <taxon>Metazoa</taxon>
        <taxon>Ecdysozoa</taxon>
        <taxon>Arthropoda</taxon>
        <taxon>Hexapoda</taxon>
        <taxon>Collembola</taxon>
        <taxon>Entomobryomorpha</taxon>
        <taxon>Isotomoidea</taxon>
        <taxon>Isotomidae</taxon>
        <taxon>Proisotominae</taxon>
        <taxon>Folsomia</taxon>
    </lineage>
</organism>
<keyword evidence="7" id="KW-0652">Protein synthesis inhibitor</keyword>
<evidence type="ECO:0000256" key="12">
    <source>
        <dbReference type="SAM" id="MobiDB-lite"/>
    </source>
</evidence>
<comment type="catalytic activity">
    <reaction evidence="10">
        <text>L-seryl-[protein] + ATP = O-phospho-L-seryl-[protein] + ADP + H(+)</text>
        <dbReference type="Rhea" id="RHEA:17989"/>
        <dbReference type="Rhea" id="RHEA-COMP:9863"/>
        <dbReference type="Rhea" id="RHEA-COMP:11604"/>
        <dbReference type="ChEBI" id="CHEBI:15378"/>
        <dbReference type="ChEBI" id="CHEBI:29999"/>
        <dbReference type="ChEBI" id="CHEBI:30616"/>
        <dbReference type="ChEBI" id="CHEBI:83421"/>
        <dbReference type="ChEBI" id="CHEBI:456216"/>
        <dbReference type="EC" id="2.7.11.1"/>
    </reaction>
    <physiologicalReaction direction="left-to-right" evidence="10">
        <dbReference type="Rhea" id="RHEA:17990"/>
    </physiologicalReaction>
</comment>
<dbReference type="InterPro" id="IPR027417">
    <property type="entry name" value="P-loop_NTPase"/>
</dbReference>
<dbReference type="PANTHER" id="PTHR11042">
    <property type="entry name" value="EUKARYOTIC TRANSLATION INITIATION FACTOR 2-ALPHA KINASE EIF2-ALPHA KINASE -RELATED"/>
    <property type="match status" value="1"/>
</dbReference>
<dbReference type="InterPro" id="IPR008271">
    <property type="entry name" value="Ser/Thr_kinase_AS"/>
</dbReference>
<dbReference type="AlphaFoldDB" id="A0A226EHR5"/>
<dbReference type="SMART" id="SM00028">
    <property type="entry name" value="TPR"/>
    <property type="match status" value="3"/>
</dbReference>
<evidence type="ECO:0000256" key="1">
    <source>
        <dbReference type="ARBA" id="ARBA00012513"/>
    </source>
</evidence>
<evidence type="ECO:0000256" key="2">
    <source>
        <dbReference type="ARBA" id="ARBA00022527"/>
    </source>
</evidence>
<keyword evidence="2" id="KW-0723">Serine/threonine-protein kinase</keyword>
<dbReference type="SUPFAM" id="SSF56112">
    <property type="entry name" value="Protein kinase-like (PK-like)"/>
    <property type="match status" value="1"/>
</dbReference>
<dbReference type="InterPro" id="IPR050339">
    <property type="entry name" value="CC_SR_Kinase"/>
</dbReference>
<feature type="domain" description="Protein kinase" evidence="13">
    <location>
        <begin position="1"/>
        <end position="305"/>
    </location>
</feature>
<keyword evidence="5 14" id="KW-0418">Kinase</keyword>
<keyword evidence="11" id="KW-0175">Coiled coil</keyword>
<dbReference type="Pfam" id="PF00069">
    <property type="entry name" value="Pkinase"/>
    <property type="match status" value="1"/>
</dbReference>
<dbReference type="PROSITE" id="PS50011">
    <property type="entry name" value="PROTEIN_KINASE_DOM"/>
    <property type="match status" value="1"/>
</dbReference>
<dbReference type="SUPFAM" id="SSF52540">
    <property type="entry name" value="P-loop containing nucleoside triphosphate hydrolases"/>
    <property type="match status" value="1"/>
</dbReference>
<feature type="compositionally biased region" description="Polar residues" evidence="12">
    <location>
        <begin position="1145"/>
        <end position="1154"/>
    </location>
</feature>
<evidence type="ECO:0000313" key="15">
    <source>
        <dbReference type="Proteomes" id="UP000198287"/>
    </source>
</evidence>
<sequence length="1192" mass="137217">MEQQHSKLQEEFLNSNADCCKEGEIGGLLLGHENILKYYGYWKVARKDLHKSLLEIHDTNSKNKYPKSTFFIIHTEFCNGGSLQDWLLGSLNNKLPKRHYRSRENAEQFFAQILEGVAFLFQKEIVHGDLKPPNIFLHHTKSGTVLKIGDFGGAFVASGQERREIHWTPLYADVEGQLIEQMLHPNETYRPNPQDAKTLFTKFLKSKRSESFQIPGRNPLFRGRNDVFFNISQNLSPPKRLLLYGLAGTGKKSIIAEYLYNSEIVDKHNVYWFHADSLSILEREYVSFMETRNCGTKIPHVKSWLESDNSNWVAIYENVLSYASIQHLLPKNNGIVVYTSRSASFPPEFFKINVGLLQLSDCAEFIQNAIILSDVKNTISVPTQAECAQLSKEMGYLPTAIGQALAFICSDNNEVTTVPDFLEFHRKNMEQFDTDGKIMKFAKTNLSPIYATLLGTLYQIKQESELAFRFVKAISYLHCENIPASFIDTFFEGQDEGNTKLKTLKILNSYSILQRSETSDAKFSVSRALQETVTITFYYEFNETVQDIGKILKQYLPRRSNPLKGYGCVLKQGELISHLESIIDHIDNYVSFVQKDSKILTVEQQENLRSVLRRLLKNLKSLKRAYVTLQNREAVKSIANRIELLETTLYGDESRFLGNIQMANGKFILQSASMTRNAPQFEESIFQAIDKFKEAVPLIEAQCNVNSNRFYLADCYSYLGDCYAMLVGRQHFQVSWKGYSDEGRNGAEDRLHLSQTYYFKAIDELQSVLKDHIKVFFLQKISSVFHKMATNSKKFPSSCDQSLKEEVFLVLSIHYDMLQTHITARGVDVDVEKVLKNYRHFQIDLDFLKRLLESWVAKSQNTKKMLCRLHDFYHEHLSDYREQYTLVHNVLDNKSTRNVVTFGKKYIKPDRLTAGSGTEVILKALDDLKSSSPDNQIAIASIHLLLAKSLRKESRIRESLTSLDSALSIYLKQYTGHSTTLATLYTRMAECHVLLNEKPEARQLYEQAYNLWKTFNLLEKKKKIIFSDFLQKYAATIPDEEITLKIQLWEECLAFAEKAEIKNDGGHVGYIKEILGSLYLDKGDFSSAWKMLQEALDIFNKYEVIPKGDASRVACMKKLIKSVEHLKCAKPLSERYSKALTLETTTDNENSVPQQDEEGQGIRKLRRNRKPARIKYKKRREIWMKKIDTTNN</sequence>
<dbReference type="Gene3D" id="1.25.40.10">
    <property type="entry name" value="Tetratricopeptide repeat domain"/>
    <property type="match status" value="1"/>
</dbReference>
<feature type="region of interest" description="Disordered" evidence="12">
    <location>
        <begin position="1145"/>
        <end position="1170"/>
    </location>
</feature>
<evidence type="ECO:0000256" key="8">
    <source>
        <dbReference type="ARBA" id="ARBA00037982"/>
    </source>
</evidence>
<comment type="similarity">
    <text evidence="8">Belongs to the protein kinase superfamily. Ser/Thr protein kinase family. GCN2 subfamily.</text>
</comment>
<evidence type="ECO:0000256" key="10">
    <source>
        <dbReference type="ARBA" id="ARBA00048977"/>
    </source>
</evidence>
<dbReference type="EC" id="2.7.11.1" evidence="1"/>
<evidence type="ECO:0000256" key="11">
    <source>
        <dbReference type="SAM" id="Coils"/>
    </source>
</evidence>
<accession>A0A226EHR5</accession>
<evidence type="ECO:0000256" key="4">
    <source>
        <dbReference type="ARBA" id="ARBA00022741"/>
    </source>
</evidence>
<evidence type="ECO:0000256" key="9">
    <source>
        <dbReference type="ARBA" id="ARBA00048659"/>
    </source>
</evidence>
<dbReference type="Pfam" id="PF13424">
    <property type="entry name" value="TPR_12"/>
    <property type="match status" value="1"/>
</dbReference>
<keyword evidence="4" id="KW-0547">Nucleotide-binding</keyword>
<comment type="caution">
    <text evidence="14">The sequence shown here is derived from an EMBL/GenBank/DDBJ whole genome shotgun (WGS) entry which is preliminary data.</text>
</comment>
<dbReference type="STRING" id="158441.A0A226EHR5"/>
<dbReference type="GO" id="GO:0005634">
    <property type="term" value="C:nucleus"/>
    <property type="evidence" value="ECO:0007669"/>
    <property type="project" value="TreeGrafter"/>
</dbReference>
<dbReference type="EMBL" id="LNIX01000003">
    <property type="protein sequence ID" value="OXA56768.1"/>
    <property type="molecule type" value="Genomic_DNA"/>
</dbReference>
<evidence type="ECO:0000256" key="3">
    <source>
        <dbReference type="ARBA" id="ARBA00022679"/>
    </source>
</evidence>
<evidence type="ECO:0000256" key="7">
    <source>
        <dbReference type="ARBA" id="ARBA00023193"/>
    </source>
</evidence>
<dbReference type="GO" id="GO:0004694">
    <property type="term" value="F:eukaryotic translation initiation factor 2alpha kinase activity"/>
    <property type="evidence" value="ECO:0007669"/>
    <property type="project" value="TreeGrafter"/>
</dbReference>
<dbReference type="GO" id="GO:0005524">
    <property type="term" value="F:ATP binding"/>
    <property type="evidence" value="ECO:0007669"/>
    <property type="project" value="UniProtKB-KW"/>
</dbReference>
<reference evidence="14 15" key="1">
    <citation type="submission" date="2015-12" db="EMBL/GenBank/DDBJ databases">
        <title>The genome of Folsomia candida.</title>
        <authorList>
            <person name="Faddeeva A."/>
            <person name="Derks M.F."/>
            <person name="Anvar Y."/>
            <person name="Smit S."/>
            <person name="Van Straalen N."/>
            <person name="Roelofs D."/>
        </authorList>
    </citation>
    <scope>NUCLEOTIDE SEQUENCE [LARGE SCALE GENOMIC DNA]</scope>
    <source>
        <strain evidence="14 15">VU population</strain>
        <tissue evidence="14">Whole body</tissue>
    </source>
</reference>
<evidence type="ECO:0000259" key="13">
    <source>
        <dbReference type="PROSITE" id="PS50011"/>
    </source>
</evidence>
<evidence type="ECO:0000256" key="5">
    <source>
        <dbReference type="ARBA" id="ARBA00022777"/>
    </source>
</evidence>
<protein>
    <recommendedName>
        <fullName evidence="1">non-specific serine/threonine protein kinase</fullName>
        <ecNumber evidence="1">2.7.11.1</ecNumber>
    </recommendedName>
</protein>
<evidence type="ECO:0000313" key="14">
    <source>
        <dbReference type="EMBL" id="OXA56768.1"/>
    </source>
</evidence>
<dbReference type="Gene3D" id="1.10.510.10">
    <property type="entry name" value="Transferase(Phosphotransferase) domain 1"/>
    <property type="match status" value="1"/>
</dbReference>
<dbReference type="SUPFAM" id="SSF48452">
    <property type="entry name" value="TPR-like"/>
    <property type="match status" value="1"/>
</dbReference>
<keyword evidence="6" id="KW-0067">ATP-binding</keyword>
<dbReference type="Gene3D" id="3.40.50.300">
    <property type="entry name" value="P-loop containing nucleotide triphosphate hydrolases"/>
    <property type="match status" value="1"/>
</dbReference>
<dbReference type="SMART" id="SM00220">
    <property type="entry name" value="S_TKc"/>
    <property type="match status" value="1"/>
</dbReference>
<dbReference type="PROSITE" id="PS00108">
    <property type="entry name" value="PROTEIN_KINASE_ST"/>
    <property type="match status" value="1"/>
</dbReference>
<dbReference type="InterPro" id="IPR011990">
    <property type="entry name" value="TPR-like_helical_dom_sf"/>
</dbReference>
<gene>
    <name evidence="14" type="ORF">Fcan01_06795</name>
</gene>
<evidence type="ECO:0000256" key="6">
    <source>
        <dbReference type="ARBA" id="ARBA00022840"/>
    </source>
</evidence>
<name>A0A226EHR5_FOLCA</name>
<proteinExistence type="inferred from homology"/>
<keyword evidence="3" id="KW-0808">Transferase</keyword>
<dbReference type="Proteomes" id="UP000198287">
    <property type="component" value="Unassembled WGS sequence"/>
</dbReference>
<dbReference type="InterPro" id="IPR011009">
    <property type="entry name" value="Kinase-like_dom_sf"/>
</dbReference>
<dbReference type="GO" id="GO:0005737">
    <property type="term" value="C:cytoplasm"/>
    <property type="evidence" value="ECO:0007669"/>
    <property type="project" value="TreeGrafter"/>
</dbReference>
<dbReference type="PANTHER" id="PTHR11042:SF160">
    <property type="entry name" value="EUKARYOTIC TRANSLATION INITIATION FACTOR 2-ALPHA KINASE 1"/>
    <property type="match status" value="1"/>
</dbReference>
<dbReference type="InterPro" id="IPR000719">
    <property type="entry name" value="Prot_kinase_dom"/>
</dbReference>
<comment type="catalytic activity">
    <reaction evidence="9">
        <text>L-threonyl-[protein] + ATP = O-phospho-L-threonyl-[protein] + ADP + H(+)</text>
        <dbReference type="Rhea" id="RHEA:46608"/>
        <dbReference type="Rhea" id="RHEA-COMP:11060"/>
        <dbReference type="Rhea" id="RHEA-COMP:11605"/>
        <dbReference type="ChEBI" id="CHEBI:15378"/>
        <dbReference type="ChEBI" id="CHEBI:30013"/>
        <dbReference type="ChEBI" id="CHEBI:30616"/>
        <dbReference type="ChEBI" id="CHEBI:61977"/>
        <dbReference type="ChEBI" id="CHEBI:456216"/>
        <dbReference type="EC" id="2.7.11.1"/>
    </reaction>
    <physiologicalReaction direction="left-to-right" evidence="9">
        <dbReference type="Rhea" id="RHEA:46609"/>
    </physiologicalReaction>
</comment>
<dbReference type="GO" id="GO:0017148">
    <property type="term" value="P:negative regulation of translation"/>
    <property type="evidence" value="ECO:0007669"/>
    <property type="project" value="UniProtKB-KW"/>
</dbReference>
<keyword evidence="15" id="KW-1185">Reference proteome</keyword>
<dbReference type="InterPro" id="IPR019734">
    <property type="entry name" value="TPR_rpt"/>
</dbReference>
<feature type="coiled-coil region" evidence="11">
    <location>
        <begin position="602"/>
        <end position="632"/>
    </location>
</feature>